<dbReference type="PANTHER" id="PTHR47631">
    <property type="entry name" value="SERPENTINE RECEPTOR, CLASS E (EPSILON)-RELATED"/>
    <property type="match status" value="1"/>
</dbReference>
<dbReference type="GO" id="GO:0007606">
    <property type="term" value="P:sensory perception of chemical stimulus"/>
    <property type="evidence" value="ECO:0007669"/>
    <property type="project" value="InterPro"/>
</dbReference>
<evidence type="ECO:0000256" key="4">
    <source>
        <dbReference type="ARBA" id="ARBA00022989"/>
    </source>
</evidence>
<evidence type="ECO:0000256" key="2">
    <source>
        <dbReference type="ARBA" id="ARBA00006803"/>
    </source>
</evidence>
<evidence type="ECO:0000256" key="3">
    <source>
        <dbReference type="ARBA" id="ARBA00022692"/>
    </source>
</evidence>
<dbReference type="EMBL" id="GL379846">
    <property type="protein sequence ID" value="EGT54488.1"/>
    <property type="molecule type" value="Genomic_DNA"/>
</dbReference>
<name>G0N773_CAEBE</name>
<dbReference type="Pfam" id="PF03125">
    <property type="entry name" value="Sre"/>
    <property type="match status" value="1"/>
</dbReference>
<accession>G0N773</accession>
<dbReference type="PANTHER" id="PTHR47631:SF4">
    <property type="entry name" value="SERPENTINE RECEPTOR, CLASS E (EPSILON)"/>
    <property type="match status" value="1"/>
</dbReference>
<gene>
    <name evidence="7" type="ORF">CAEBREN_12722</name>
</gene>
<dbReference type="OMA" id="EEYFNQF"/>
<evidence type="ECO:0000256" key="1">
    <source>
        <dbReference type="ARBA" id="ARBA00004141"/>
    </source>
</evidence>
<keyword evidence="3 6" id="KW-0812">Transmembrane</keyword>
<reference evidence="8" key="1">
    <citation type="submission" date="2011-07" db="EMBL/GenBank/DDBJ databases">
        <authorList>
            <consortium name="Caenorhabditis brenneri Sequencing and Analysis Consortium"/>
            <person name="Wilson R.K."/>
        </authorList>
    </citation>
    <scope>NUCLEOTIDE SEQUENCE [LARGE SCALE GENOMIC DNA]</scope>
    <source>
        <strain evidence="8">PB2801</strain>
    </source>
</reference>
<keyword evidence="4 6" id="KW-1133">Transmembrane helix</keyword>
<dbReference type="InterPro" id="IPR004151">
    <property type="entry name" value="7TM_GPCR_serpentine_rcpt_Sre"/>
</dbReference>
<keyword evidence="8" id="KW-1185">Reference proteome</keyword>
<dbReference type="AlphaFoldDB" id="G0N773"/>
<proteinExistence type="inferred from homology"/>
<sequence length="163" mass="19338">MMLLTANCMGLAYIWYRNVRVYKTLDKSLIIPSKYTLQARFQAKENMRSFHFTKYSLALITATLFLEYGFIMCQSLDFLQKYEVYINYFMEFCNSTHPNVVIPTMMVSVPSWKRRFFFHFTCIPGVKTFVLDKKKKGVATVEAEQIPKIETEEYFNQFKMAWG</sequence>
<feature type="transmembrane region" description="Helical" evidence="6">
    <location>
        <begin position="52"/>
        <end position="71"/>
    </location>
</feature>
<organism evidence="8">
    <name type="scientific">Caenorhabditis brenneri</name>
    <name type="common">Nematode worm</name>
    <dbReference type="NCBI Taxonomy" id="135651"/>
    <lineage>
        <taxon>Eukaryota</taxon>
        <taxon>Metazoa</taxon>
        <taxon>Ecdysozoa</taxon>
        <taxon>Nematoda</taxon>
        <taxon>Chromadorea</taxon>
        <taxon>Rhabditida</taxon>
        <taxon>Rhabditina</taxon>
        <taxon>Rhabditomorpha</taxon>
        <taxon>Rhabditoidea</taxon>
        <taxon>Rhabditidae</taxon>
        <taxon>Peloderinae</taxon>
        <taxon>Caenorhabditis</taxon>
    </lineage>
</organism>
<evidence type="ECO:0000313" key="8">
    <source>
        <dbReference type="Proteomes" id="UP000008068"/>
    </source>
</evidence>
<keyword evidence="5 6" id="KW-0472">Membrane</keyword>
<evidence type="ECO:0000256" key="5">
    <source>
        <dbReference type="ARBA" id="ARBA00023136"/>
    </source>
</evidence>
<evidence type="ECO:0000313" key="7">
    <source>
        <dbReference type="EMBL" id="EGT54488.1"/>
    </source>
</evidence>
<protein>
    <submittedName>
        <fullName evidence="7">Uncharacterized protein</fullName>
    </submittedName>
</protein>
<comment type="similarity">
    <text evidence="2">Belongs to the nematode receptor-like protein sre family.</text>
</comment>
<dbReference type="OrthoDB" id="5874078at2759"/>
<evidence type="ECO:0000256" key="6">
    <source>
        <dbReference type="SAM" id="Phobius"/>
    </source>
</evidence>
<dbReference type="GO" id="GO:0016020">
    <property type="term" value="C:membrane"/>
    <property type="evidence" value="ECO:0007669"/>
    <property type="project" value="UniProtKB-SubCell"/>
</dbReference>
<dbReference type="HOGENOM" id="CLU_063305_3_0_1"/>
<dbReference type="Proteomes" id="UP000008068">
    <property type="component" value="Unassembled WGS sequence"/>
</dbReference>
<dbReference type="eggNOG" id="ENOG502R9ZT">
    <property type="taxonomic scope" value="Eukaryota"/>
</dbReference>
<comment type="subcellular location">
    <subcellularLocation>
        <location evidence="1">Membrane</location>
        <topology evidence="1">Multi-pass membrane protein</topology>
    </subcellularLocation>
</comment>
<dbReference type="InParanoid" id="G0N773"/>